<dbReference type="InterPro" id="IPR036291">
    <property type="entry name" value="NAD(P)-bd_dom_sf"/>
</dbReference>
<dbReference type="InterPro" id="IPR000683">
    <property type="entry name" value="Gfo/Idh/MocA-like_OxRdtase_N"/>
</dbReference>
<dbReference type="Pfam" id="PF01408">
    <property type="entry name" value="GFO_IDH_MocA"/>
    <property type="match status" value="1"/>
</dbReference>
<dbReference type="Gene3D" id="3.40.50.720">
    <property type="entry name" value="NAD(P)-binding Rossmann-like Domain"/>
    <property type="match status" value="1"/>
</dbReference>
<feature type="domain" description="Gfo/Idh/MocA-like oxidoreductase N-terminal" evidence="2">
    <location>
        <begin position="3"/>
        <end position="117"/>
    </location>
</feature>
<dbReference type="Pfam" id="PF22725">
    <property type="entry name" value="GFO_IDH_MocA_C3"/>
    <property type="match status" value="1"/>
</dbReference>
<proteinExistence type="predicted"/>
<keyword evidence="1" id="KW-0560">Oxidoreductase</keyword>
<evidence type="ECO:0000259" key="3">
    <source>
        <dbReference type="Pfam" id="PF22725"/>
    </source>
</evidence>
<gene>
    <name evidence="4" type="ORF">Asi02nite_40620</name>
</gene>
<organism evidence="4 5">
    <name type="scientific">Asanoa siamensis</name>
    <dbReference type="NCBI Taxonomy" id="926357"/>
    <lineage>
        <taxon>Bacteria</taxon>
        <taxon>Bacillati</taxon>
        <taxon>Actinomycetota</taxon>
        <taxon>Actinomycetes</taxon>
        <taxon>Micromonosporales</taxon>
        <taxon>Micromonosporaceae</taxon>
        <taxon>Asanoa</taxon>
    </lineage>
</organism>
<dbReference type="EMBL" id="BONE01000032">
    <property type="protein sequence ID" value="GIF74544.1"/>
    <property type="molecule type" value="Genomic_DNA"/>
</dbReference>
<feature type="domain" description="GFO/IDH/MocA-like oxidoreductase" evidence="3">
    <location>
        <begin position="154"/>
        <end position="238"/>
    </location>
</feature>
<evidence type="ECO:0000313" key="4">
    <source>
        <dbReference type="EMBL" id="GIF74544.1"/>
    </source>
</evidence>
<dbReference type="SUPFAM" id="SSF51735">
    <property type="entry name" value="NAD(P)-binding Rossmann-fold domains"/>
    <property type="match status" value="1"/>
</dbReference>
<evidence type="ECO:0000256" key="1">
    <source>
        <dbReference type="ARBA" id="ARBA00023002"/>
    </source>
</evidence>
<name>A0ABQ4CTE4_9ACTN</name>
<dbReference type="Proteomes" id="UP000604117">
    <property type="component" value="Unassembled WGS sequence"/>
</dbReference>
<dbReference type="PANTHER" id="PTHR43818">
    <property type="entry name" value="BCDNA.GH03377"/>
    <property type="match status" value="1"/>
</dbReference>
<dbReference type="InterPro" id="IPR050463">
    <property type="entry name" value="Gfo/Idh/MocA_oxidrdct_glycsds"/>
</dbReference>
<evidence type="ECO:0000259" key="2">
    <source>
        <dbReference type="Pfam" id="PF01408"/>
    </source>
</evidence>
<keyword evidence="5" id="KW-1185">Reference proteome</keyword>
<evidence type="ECO:0000313" key="5">
    <source>
        <dbReference type="Proteomes" id="UP000604117"/>
    </source>
</evidence>
<dbReference type="PANTHER" id="PTHR43818:SF11">
    <property type="entry name" value="BCDNA.GH03377"/>
    <property type="match status" value="1"/>
</dbReference>
<dbReference type="Gene3D" id="3.30.360.10">
    <property type="entry name" value="Dihydrodipicolinate Reductase, domain 2"/>
    <property type="match status" value="1"/>
</dbReference>
<dbReference type="RefSeq" id="WP_203715176.1">
    <property type="nucleotide sequence ID" value="NZ_BONE01000032.1"/>
</dbReference>
<dbReference type="InterPro" id="IPR055170">
    <property type="entry name" value="GFO_IDH_MocA-like_dom"/>
</dbReference>
<protein>
    <submittedName>
        <fullName evidence="4">Oxidoreductase</fullName>
    </submittedName>
</protein>
<sequence>MPLRFGLFGTGPWATATQAPAIVAHPDAELVGVWGRDPAKAAALAGESGARAYSDVDALLADVDAIALALPPDVQAEIAERAAKAGRHLLLDKPVALTVEAADRVVAAADAAGVASVVFFTGRFDDTVATALREITATGGWQGSRVAHLASIFVPGNPYGASPWRRAHGGLWDVGPHALSQVLPVLGPVAEVSAVEGPRSTTSLLLRHTAGAVSTMTLSVDAPPAAVLRDVTFYGEHGVTSVPNGTGGVQKAFTTAIDVLIAEIAGTTHPLGVHFGREVVAILAAAERSRETGRAETL</sequence>
<dbReference type="SUPFAM" id="SSF55347">
    <property type="entry name" value="Glyceraldehyde-3-phosphate dehydrogenase-like, C-terminal domain"/>
    <property type="match status" value="1"/>
</dbReference>
<reference evidence="4 5" key="1">
    <citation type="submission" date="2021-01" db="EMBL/GenBank/DDBJ databases">
        <title>Whole genome shotgun sequence of Asanoa siamensis NBRC 107932.</title>
        <authorList>
            <person name="Komaki H."/>
            <person name="Tamura T."/>
        </authorList>
    </citation>
    <scope>NUCLEOTIDE SEQUENCE [LARGE SCALE GENOMIC DNA]</scope>
    <source>
        <strain evidence="4 5">NBRC 107932</strain>
    </source>
</reference>
<comment type="caution">
    <text evidence="4">The sequence shown here is derived from an EMBL/GenBank/DDBJ whole genome shotgun (WGS) entry which is preliminary data.</text>
</comment>
<accession>A0ABQ4CTE4</accession>